<dbReference type="AlphaFoldDB" id="A0A1H1BW39"/>
<keyword evidence="3" id="KW-1185">Reference proteome</keyword>
<evidence type="ECO:0000313" key="2">
    <source>
        <dbReference type="EMBL" id="SDQ56133.1"/>
    </source>
</evidence>
<dbReference type="InterPro" id="IPR012312">
    <property type="entry name" value="Hemerythrin-like"/>
</dbReference>
<gene>
    <name evidence="2" type="ORF">SAMN05216231_1943</name>
</gene>
<dbReference type="Pfam" id="PF01814">
    <property type="entry name" value="Hemerythrin"/>
    <property type="match status" value="1"/>
</dbReference>
<proteinExistence type="predicted"/>
<dbReference type="Proteomes" id="UP000199444">
    <property type="component" value="Unassembled WGS sequence"/>
</dbReference>
<evidence type="ECO:0000259" key="1">
    <source>
        <dbReference type="Pfam" id="PF01814"/>
    </source>
</evidence>
<dbReference type="RefSeq" id="WP_092492773.1">
    <property type="nucleotide sequence ID" value="NZ_FNKD01000002.1"/>
</dbReference>
<organism evidence="2 3">
    <name type="scientific">Virgibacillus salinus</name>
    <dbReference type="NCBI Taxonomy" id="553311"/>
    <lineage>
        <taxon>Bacteria</taxon>
        <taxon>Bacillati</taxon>
        <taxon>Bacillota</taxon>
        <taxon>Bacilli</taxon>
        <taxon>Bacillales</taxon>
        <taxon>Bacillaceae</taxon>
        <taxon>Virgibacillus</taxon>
    </lineage>
</organism>
<evidence type="ECO:0000313" key="3">
    <source>
        <dbReference type="Proteomes" id="UP000199444"/>
    </source>
</evidence>
<accession>A0A1H1BW39</accession>
<protein>
    <submittedName>
        <fullName evidence="2">Hemerythrin HHE cation binding domain-containing protein</fullName>
    </submittedName>
</protein>
<feature type="domain" description="Hemerythrin-like" evidence="1">
    <location>
        <begin position="15"/>
        <end position="132"/>
    </location>
</feature>
<dbReference type="Gene3D" id="1.20.120.520">
    <property type="entry name" value="nmb1532 protein domain like"/>
    <property type="match status" value="1"/>
</dbReference>
<sequence length="138" mass="15864">MSGPALKHVDSHKAIHEAALNEAIELTNFLDKLVRDNHTEKALELAYVIVEQWETRTLRHAEAEEEGLYKELVEENPDLNEDIVALTRDHNLLRILIKEIKSTLKDDGINDGVVQKFQSLIIVDELHNQKEMEVLPEH</sequence>
<dbReference type="STRING" id="553311.SAMN05216231_1943"/>
<name>A0A1H1BW39_9BACI</name>
<dbReference type="EMBL" id="FNKD01000002">
    <property type="protein sequence ID" value="SDQ56133.1"/>
    <property type="molecule type" value="Genomic_DNA"/>
</dbReference>
<reference evidence="2 3" key="1">
    <citation type="submission" date="2016-10" db="EMBL/GenBank/DDBJ databases">
        <authorList>
            <person name="de Groot N.N."/>
        </authorList>
    </citation>
    <scope>NUCLEOTIDE SEQUENCE [LARGE SCALE GENOMIC DNA]</scope>
    <source>
        <strain evidence="2 3">CGMCC 1.10449</strain>
    </source>
</reference>